<proteinExistence type="predicted"/>
<evidence type="ECO:0000259" key="2">
    <source>
        <dbReference type="PROSITE" id="PS50965"/>
    </source>
</evidence>
<sequence>MVDLEIVSFLSLIFLGIVFGYIAGRYRKRAAENCGEARVRHALAKYCQNKDAHVLSNITLRLEDGSTTQIDHILITTKGIFIIETKHYKGWIFAKANSRSWSQSLYYDKFKFQNPIHQNYKHIKAIQKTLDFIEPQCIHNIVVFSGEAVFKSTKPHNVFYIEELIPALEQYPDGVLSLNRVQFCVGRLEYLRLALTHETDVEHQAYLTQRFGNRCRSE</sequence>
<reference evidence="3" key="1">
    <citation type="journal article" date="2018" name="Genome Biol.">
        <title>SKESA: strategic k-mer extension for scrupulous assemblies.</title>
        <authorList>
            <person name="Souvorov A."/>
            <person name="Agarwala R."/>
            <person name="Lipman D.J."/>
        </authorList>
    </citation>
    <scope>NUCLEOTIDE SEQUENCE</scope>
    <source>
        <strain evidence="3">D3612</strain>
    </source>
</reference>
<dbReference type="PROSITE" id="PS50965">
    <property type="entry name" value="NERD"/>
    <property type="match status" value="1"/>
</dbReference>
<accession>A0AAN5KTG2</accession>
<feature type="transmembrane region" description="Helical" evidence="1">
    <location>
        <begin position="6"/>
        <end position="23"/>
    </location>
</feature>
<evidence type="ECO:0000256" key="1">
    <source>
        <dbReference type="SAM" id="Phobius"/>
    </source>
</evidence>
<dbReference type="Proteomes" id="UP000861567">
    <property type="component" value="Unassembled WGS sequence"/>
</dbReference>
<gene>
    <name evidence="3" type="ORF">I8Y58_002835</name>
</gene>
<dbReference type="Pfam" id="PF08378">
    <property type="entry name" value="NERD"/>
    <property type="match status" value="1"/>
</dbReference>
<keyword evidence="1" id="KW-0472">Membrane</keyword>
<protein>
    <submittedName>
        <fullName evidence="3">NERD domain-containing protein</fullName>
    </submittedName>
</protein>
<keyword evidence="1" id="KW-1133">Transmembrane helix</keyword>
<comment type="caution">
    <text evidence="3">The sequence shown here is derived from an EMBL/GenBank/DDBJ whole genome shotgun (WGS) entry which is preliminary data.</text>
</comment>
<evidence type="ECO:0000313" key="4">
    <source>
        <dbReference type="Proteomes" id="UP000861567"/>
    </source>
</evidence>
<name>A0AAN5KTG2_LEGPN</name>
<dbReference type="AlphaFoldDB" id="A0AAN5KTG2"/>
<feature type="domain" description="NERD" evidence="2">
    <location>
        <begin position="31"/>
        <end position="149"/>
    </location>
</feature>
<dbReference type="EMBL" id="DACSEI010000046">
    <property type="protein sequence ID" value="HAT1597575.1"/>
    <property type="molecule type" value="Genomic_DNA"/>
</dbReference>
<dbReference type="InterPro" id="IPR011528">
    <property type="entry name" value="NERD"/>
</dbReference>
<reference evidence="3" key="2">
    <citation type="submission" date="2020-11" db="EMBL/GenBank/DDBJ databases">
        <authorList>
            <consortium name="NCBI Pathogen Detection Project"/>
        </authorList>
    </citation>
    <scope>NUCLEOTIDE SEQUENCE</scope>
    <source>
        <strain evidence="3">D3612</strain>
    </source>
</reference>
<organism evidence="3 4">
    <name type="scientific">Legionella pneumophila</name>
    <dbReference type="NCBI Taxonomy" id="446"/>
    <lineage>
        <taxon>Bacteria</taxon>
        <taxon>Pseudomonadati</taxon>
        <taxon>Pseudomonadota</taxon>
        <taxon>Gammaproteobacteria</taxon>
        <taxon>Legionellales</taxon>
        <taxon>Legionellaceae</taxon>
        <taxon>Legionella</taxon>
    </lineage>
</organism>
<evidence type="ECO:0000313" key="3">
    <source>
        <dbReference type="EMBL" id="HAT1597575.1"/>
    </source>
</evidence>
<keyword evidence="1" id="KW-0812">Transmembrane</keyword>